<dbReference type="CDD" id="cd04729">
    <property type="entry name" value="NanE"/>
    <property type="match status" value="1"/>
</dbReference>
<dbReference type="SUPFAM" id="SSF51366">
    <property type="entry name" value="Ribulose-phoshate binding barrel"/>
    <property type="match status" value="1"/>
</dbReference>
<dbReference type="EC" id="5.1.3.9" evidence="6"/>
<comment type="catalytic activity">
    <reaction evidence="1 6">
        <text>an N-acyl-D-glucosamine 6-phosphate = an N-acyl-D-mannosamine 6-phosphate</text>
        <dbReference type="Rhea" id="RHEA:23932"/>
        <dbReference type="ChEBI" id="CHEBI:57599"/>
        <dbReference type="ChEBI" id="CHEBI:57666"/>
        <dbReference type="EC" id="5.1.3.9"/>
    </reaction>
</comment>
<dbReference type="FunFam" id="3.20.20.70:FF:000035">
    <property type="entry name" value="Putative N-acetylmannosamine-6-phosphate 2-epimerase"/>
    <property type="match status" value="1"/>
</dbReference>
<protein>
    <recommendedName>
        <fullName evidence="6">Putative N-acetylmannosamine-6-phosphate 2-epimerase</fullName>
        <ecNumber evidence="6">5.1.3.9</ecNumber>
    </recommendedName>
    <alternativeName>
        <fullName evidence="6">ManNAc-6-P epimerase</fullName>
    </alternativeName>
</protein>
<comment type="function">
    <text evidence="2 6">Converts N-acetylmannosamine-6-phosphate (ManNAc-6-P) to N-acetylglucosamine-6-phosphate (GlcNAc-6-P).</text>
</comment>
<dbReference type="InterPro" id="IPR007260">
    <property type="entry name" value="NanE"/>
</dbReference>
<name>A0A432D2D9_9VIBR</name>
<keyword evidence="4 6" id="KW-0413">Isomerase</keyword>
<dbReference type="EMBL" id="RXZH01000001">
    <property type="protein sequence ID" value="RTZ18025.1"/>
    <property type="molecule type" value="Genomic_DNA"/>
</dbReference>
<dbReference type="InterPro" id="IPR013785">
    <property type="entry name" value="Aldolase_TIM"/>
</dbReference>
<sequence length="230" mass="24782">MTTCINELNIILSGQTVVSIQPVPGSPLDNPVSIVAMAKAAENAGARALRIEGVQNVDAVSNAVSIPVIGLIKRDITGSEVRITPYISDVDALIKAGATVIAFDATSRPRPVTRDEILKRIKQSECFSMADCSSLEDGLWANETNVDIIGTTLSGYTTKQTPEEPDFPLIREFTKFGKIVMAEGRFNTPELAAEAIKHGATAVTVGTALTRLEIMIDWFNSATQKAYRDE</sequence>
<evidence type="ECO:0000256" key="5">
    <source>
        <dbReference type="ARBA" id="ARBA00023277"/>
    </source>
</evidence>
<dbReference type="GO" id="GO:0005975">
    <property type="term" value="P:carbohydrate metabolic process"/>
    <property type="evidence" value="ECO:0007669"/>
    <property type="project" value="UniProtKB-UniRule"/>
</dbReference>
<evidence type="ECO:0000313" key="8">
    <source>
        <dbReference type="Proteomes" id="UP000268973"/>
    </source>
</evidence>
<dbReference type="Gene3D" id="3.20.20.70">
    <property type="entry name" value="Aldolase class I"/>
    <property type="match status" value="1"/>
</dbReference>
<keyword evidence="5 6" id="KW-0119">Carbohydrate metabolism</keyword>
<proteinExistence type="inferred from homology"/>
<comment type="caution">
    <text evidence="7">The sequence shown here is derived from an EMBL/GenBank/DDBJ whole genome shotgun (WGS) entry which is preliminary data.</text>
</comment>
<dbReference type="UniPathway" id="UPA00629">
    <property type="reaction ID" value="UER00682"/>
</dbReference>
<comment type="pathway">
    <text evidence="3 6">Amino-sugar metabolism; N-acetylneuraminate degradation; D-fructose 6-phosphate from N-acetylneuraminate: step 3/5.</text>
</comment>
<organism evidence="7 8">
    <name type="scientific">Vibrio aquaticus</name>
    <dbReference type="NCBI Taxonomy" id="2496559"/>
    <lineage>
        <taxon>Bacteria</taxon>
        <taxon>Pseudomonadati</taxon>
        <taxon>Pseudomonadota</taxon>
        <taxon>Gammaproteobacteria</taxon>
        <taxon>Vibrionales</taxon>
        <taxon>Vibrionaceae</taxon>
        <taxon>Vibrio</taxon>
    </lineage>
</organism>
<dbReference type="RefSeq" id="WP_126572772.1">
    <property type="nucleotide sequence ID" value="NZ_RXZH01000001.1"/>
</dbReference>
<dbReference type="NCBIfam" id="NF002231">
    <property type="entry name" value="PRK01130.1"/>
    <property type="match status" value="1"/>
</dbReference>
<gene>
    <name evidence="6" type="primary">nanE</name>
    <name evidence="7" type="ORF">EJ063_04335</name>
</gene>
<dbReference type="GO" id="GO:0005829">
    <property type="term" value="C:cytosol"/>
    <property type="evidence" value="ECO:0007669"/>
    <property type="project" value="TreeGrafter"/>
</dbReference>
<keyword evidence="8" id="KW-1185">Reference proteome</keyword>
<evidence type="ECO:0000256" key="6">
    <source>
        <dbReference type="HAMAP-Rule" id="MF_01235"/>
    </source>
</evidence>
<dbReference type="Pfam" id="PF04131">
    <property type="entry name" value="NanE"/>
    <property type="match status" value="1"/>
</dbReference>
<dbReference type="GO" id="GO:0047465">
    <property type="term" value="F:N-acylglucosamine-6-phosphate 2-epimerase activity"/>
    <property type="evidence" value="ECO:0007669"/>
    <property type="project" value="UniProtKB-EC"/>
</dbReference>
<dbReference type="AlphaFoldDB" id="A0A432D2D9"/>
<accession>A0A432D2D9</accession>
<dbReference type="Proteomes" id="UP000268973">
    <property type="component" value="Unassembled WGS sequence"/>
</dbReference>
<dbReference type="InterPro" id="IPR011060">
    <property type="entry name" value="RibuloseP-bd_barrel"/>
</dbReference>
<evidence type="ECO:0000256" key="2">
    <source>
        <dbReference type="ARBA" id="ARBA00002147"/>
    </source>
</evidence>
<reference evidence="7 8" key="1">
    <citation type="submission" date="2018-12" db="EMBL/GenBank/DDBJ databases">
        <title>Vibrio sp. isolated from China Sea.</title>
        <authorList>
            <person name="Li Y."/>
        </authorList>
    </citation>
    <scope>NUCLEOTIDE SEQUENCE [LARGE SCALE GENOMIC DNA]</scope>
    <source>
        <strain evidence="7 8">BEI207</strain>
    </source>
</reference>
<dbReference type="GO" id="GO:0006053">
    <property type="term" value="P:N-acetylmannosamine catabolic process"/>
    <property type="evidence" value="ECO:0007669"/>
    <property type="project" value="TreeGrafter"/>
</dbReference>
<comment type="similarity">
    <text evidence="6">Belongs to the NanE family.</text>
</comment>
<dbReference type="OrthoDB" id="9810372at2"/>
<dbReference type="PANTHER" id="PTHR36204:SF1">
    <property type="entry name" value="N-ACETYLMANNOSAMINE-6-PHOSPHATE 2-EPIMERASE-RELATED"/>
    <property type="match status" value="1"/>
</dbReference>
<dbReference type="HAMAP" id="MF_01235">
    <property type="entry name" value="ManNAc6P_epimer"/>
    <property type="match status" value="1"/>
</dbReference>
<evidence type="ECO:0000313" key="7">
    <source>
        <dbReference type="EMBL" id="RTZ18025.1"/>
    </source>
</evidence>
<evidence type="ECO:0000256" key="4">
    <source>
        <dbReference type="ARBA" id="ARBA00023235"/>
    </source>
</evidence>
<evidence type="ECO:0000256" key="3">
    <source>
        <dbReference type="ARBA" id="ARBA00005081"/>
    </source>
</evidence>
<evidence type="ECO:0000256" key="1">
    <source>
        <dbReference type="ARBA" id="ARBA00000056"/>
    </source>
</evidence>
<dbReference type="PANTHER" id="PTHR36204">
    <property type="entry name" value="N-ACETYLMANNOSAMINE-6-PHOSPHATE 2-EPIMERASE-RELATED"/>
    <property type="match status" value="1"/>
</dbReference>
<dbReference type="GO" id="GO:0019262">
    <property type="term" value="P:N-acetylneuraminate catabolic process"/>
    <property type="evidence" value="ECO:0007669"/>
    <property type="project" value="UniProtKB-UniRule"/>
</dbReference>